<keyword evidence="4 8" id="KW-0812">Transmembrane</keyword>
<gene>
    <name evidence="9" type="ORF">AURANDRAFT_64531</name>
</gene>
<dbReference type="InterPro" id="IPR036259">
    <property type="entry name" value="MFS_trans_sf"/>
</dbReference>
<dbReference type="GO" id="GO:0016020">
    <property type="term" value="C:membrane"/>
    <property type="evidence" value="ECO:0007669"/>
    <property type="project" value="UniProtKB-SubCell"/>
</dbReference>
<feature type="transmembrane region" description="Helical" evidence="8">
    <location>
        <begin position="495"/>
        <end position="511"/>
    </location>
</feature>
<keyword evidence="10" id="KW-1185">Reference proteome</keyword>
<feature type="region of interest" description="Disordered" evidence="7">
    <location>
        <begin position="1334"/>
        <end position="1398"/>
    </location>
</feature>
<evidence type="ECO:0000313" key="10">
    <source>
        <dbReference type="Proteomes" id="UP000002729"/>
    </source>
</evidence>
<keyword evidence="3" id="KW-0813">Transport</keyword>
<evidence type="ECO:0000256" key="7">
    <source>
        <dbReference type="SAM" id="MobiDB-lite"/>
    </source>
</evidence>
<feature type="transmembrane region" description="Helical" evidence="8">
    <location>
        <begin position="523"/>
        <end position="546"/>
    </location>
</feature>
<feature type="compositionally biased region" description="Basic and acidic residues" evidence="7">
    <location>
        <begin position="1334"/>
        <end position="1343"/>
    </location>
</feature>
<evidence type="ECO:0000256" key="6">
    <source>
        <dbReference type="ARBA" id="ARBA00023136"/>
    </source>
</evidence>
<dbReference type="InterPro" id="IPR029058">
    <property type="entry name" value="AB_hydrolase_fold"/>
</dbReference>
<feature type="transmembrane region" description="Helical" evidence="8">
    <location>
        <begin position="619"/>
        <end position="643"/>
    </location>
</feature>
<feature type="transmembrane region" description="Helical" evidence="8">
    <location>
        <begin position="586"/>
        <end position="607"/>
    </location>
</feature>
<feature type="compositionally biased region" description="Low complexity" evidence="7">
    <location>
        <begin position="1647"/>
        <end position="1661"/>
    </location>
</feature>
<dbReference type="SUPFAM" id="SSF103473">
    <property type="entry name" value="MFS general substrate transporter"/>
    <property type="match status" value="1"/>
</dbReference>
<evidence type="ECO:0000256" key="5">
    <source>
        <dbReference type="ARBA" id="ARBA00022989"/>
    </source>
</evidence>
<feature type="region of interest" description="Disordered" evidence="7">
    <location>
        <begin position="1618"/>
        <end position="1700"/>
    </location>
</feature>
<comment type="similarity">
    <text evidence="2">Belongs to the major facilitator superfamily. Folate-biopterin transporter (TC 2.A.71) family.</text>
</comment>
<dbReference type="EMBL" id="GL833129">
    <property type="protein sequence ID" value="EGB07930.1"/>
    <property type="molecule type" value="Genomic_DNA"/>
</dbReference>
<comment type="subcellular location">
    <subcellularLocation>
        <location evidence="1">Membrane</location>
        <topology evidence="1">Multi-pass membrane protein</topology>
    </subcellularLocation>
</comment>
<dbReference type="Pfam" id="PF03092">
    <property type="entry name" value="BT1"/>
    <property type="match status" value="2"/>
</dbReference>
<dbReference type="KEGG" id="aaf:AURANDRAFT_64531"/>
<feature type="compositionally biased region" description="Polar residues" evidence="7">
    <location>
        <begin position="1464"/>
        <end position="1480"/>
    </location>
</feature>
<evidence type="ECO:0000313" key="9">
    <source>
        <dbReference type="EMBL" id="EGB07930.1"/>
    </source>
</evidence>
<dbReference type="Proteomes" id="UP000002729">
    <property type="component" value="Unassembled WGS sequence"/>
</dbReference>
<dbReference type="InParanoid" id="F0YAH1"/>
<dbReference type="OrthoDB" id="348976at2759"/>
<evidence type="ECO:0000256" key="1">
    <source>
        <dbReference type="ARBA" id="ARBA00004141"/>
    </source>
</evidence>
<feature type="compositionally biased region" description="Basic residues" evidence="7">
    <location>
        <begin position="1682"/>
        <end position="1700"/>
    </location>
</feature>
<sequence>MDLRMLLGLARPAVVVVPGFLYGSEDFVGLAEALRRRGVDATVAPIAWWHWIPCLGGRSVRPILERIQCAVDYASSADVVAVEAPAPAYTPLDLWRDFRQTPGGVMAVGGSADPDEFPDVAPCGGFGDAPPPRRACAIVGHSASGWISRIFLSSRTYGGKAYGGSGGRVSKLVTLGSPHAASEGVAFANVAWANREAAPVPALAVAGGGFGGATAESFTTDSYAFCGAPDAETCDGDGVTPVASALDLPGAETLLLEGATLHAPQFPRWLAPQLHDAGVAGGTPWFGDDARLDATSSAASGALRLAEQTAEQNTAKEKASGTKGAAAAHAWAVALNKSERATVGYKPSRPVVQGFAGSSASAAKMEEQALLSDADRAAEVASLKAAEAANLATAKALYEQQKMEGDEKEARGRAESAELLDPFALGTVAMLVGAFVDNVCSALYDVPLKYYLYDDLGVSVRAYYVLSACTSIPSSLLPFFGLLALVPIRGCHHKFYWMLGYALSCACYLVLGTSSGSPSFSAIVWWLTCAAVGSSLRSTMLAMMMVERTRHETLANRGLFSLYLASARAGQESEIPNFKASYLGRFPLASASYCGAFVGQALASVLYENELGLGSWGGFTISQIFVICGVAPLVVVVPLACFLKEVPSIAARSTKSVAARARFEFVAIWETLQDKRIGCILSFGLALYLLTVTNAAHSYLLLDGCDISEPEYCWLKIVQDMTLWGVIVFYRQYLFEIDLHTLFVGAYVVRTLAKLNDCVAVVAGGANSALPCLFWVGGDDVTYDSCDVVAAEVLTLALLLALAKRSARDASERSASMSYLAIASILNVASSISDIIDIYLEDIWDVNTDKLEAHDYGGYWRLELLTALVPLAVLGFLPLLPRTREAAATKEDGWFAPWKDAGHGRTAAFLFVAFWVGDADPLAGTHAAAAEASSRKPSRFTLKKRPAPEALHRQTLRALLAASPATFDATFTERRLGFAQGRKRVIQRFAVVLARYASSGRAFVRVTSTTPGVCEASVKPTDELAAVDGEPVLSPDGASLAALIGGILSGPRPLTFTFAGGARRVAAYDAQERKRSSEGADDARARSCREACGRAEALLEECREWSRGGGGDAHLAAAAGRCAAEADAAEATAGDHGPARAWADRARNAATRAATLSLLRAGDAGALVDACKRGARDAKAARRAAEQIDNLDGPLLVAAVEARCASAACHAGAAGDAAAALLARAAARIPAADRGDVPPGSKATLCGVDDLDGVAAVVESYSPESDRYELRAGDGAVYAVRRNKFALEDAGGADAARGARLARLAAANHARVSELLARARSRKRRPRAREVAEEVSLEERRADSPTYARFQTDDLRNSEPLSYNSLMSLDDDEKDAAEETRKDSLMSLDDSKSGRAPSPWSVYEAAFVRREVAAGRLTDASLEDMLEPEDADAPPPLPPAPLLVEEEEAELLREPLMSPGRSVALSQSSSLHVAASQTRRSPFDDASSDDGGAPPPPPSPGRLAFRGPSAEDLAAIDPRPDRAASPSAGGFFAPFSEGRPLSSLYSTSEPPSPPIPSAFSSPVVSGSSAPPSVRGDASVVSCDADGRSPRDAPSPDALAGALSPTTFSRLTDSFLNLRASLAPPPPPSLALDADVVAAGGAGPPSPKAARPSEPARSAPGPDADDIGRLVGDDVADMVSKVKATRANRKKKPKRRRAPSV</sequence>
<accession>F0YAH1</accession>
<feature type="compositionally biased region" description="Acidic residues" evidence="7">
    <location>
        <begin position="1421"/>
        <end position="1432"/>
    </location>
</feature>
<dbReference type="Gene3D" id="3.40.50.1820">
    <property type="entry name" value="alpha/beta hydrolase"/>
    <property type="match status" value="1"/>
</dbReference>
<feature type="transmembrane region" description="Helical" evidence="8">
    <location>
        <begin position="464"/>
        <end position="488"/>
    </location>
</feature>
<name>F0YAH1_AURAN</name>
<evidence type="ECO:0000256" key="4">
    <source>
        <dbReference type="ARBA" id="ARBA00022692"/>
    </source>
</evidence>
<dbReference type="PANTHER" id="PTHR31585:SF0">
    <property type="entry name" value="FOLATE-BIOPTERIN TRANSPORTER 1, CHLOROPLASTIC"/>
    <property type="match status" value="1"/>
</dbReference>
<dbReference type="PANTHER" id="PTHR31585">
    <property type="entry name" value="FOLATE-BIOPTERIN TRANSPORTER 1, CHLOROPLASTIC"/>
    <property type="match status" value="1"/>
</dbReference>
<feature type="region of interest" description="Disordered" evidence="7">
    <location>
        <begin position="1419"/>
        <end position="1603"/>
    </location>
</feature>
<dbReference type="SUPFAM" id="SSF53474">
    <property type="entry name" value="alpha/beta-Hydrolases"/>
    <property type="match status" value="1"/>
</dbReference>
<feature type="compositionally biased region" description="Low complexity" evidence="7">
    <location>
        <begin position="1557"/>
        <end position="1573"/>
    </location>
</feature>
<dbReference type="RefSeq" id="XP_009037303.1">
    <property type="nucleotide sequence ID" value="XM_009039055.1"/>
</dbReference>
<feature type="transmembrane region" description="Helical" evidence="8">
    <location>
        <begin position="679"/>
        <end position="702"/>
    </location>
</feature>
<feature type="compositionally biased region" description="Basic and acidic residues" evidence="7">
    <location>
        <begin position="1377"/>
        <end position="1393"/>
    </location>
</feature>
<keyword evidence="5 8" id="KW-1133">Transmembrane helix</keyword>
<organism evidence="10">
    <name type="scientific">Aureococcus anophagefferens</name>
    <name type="common">Harmful bloom alga</name>
    <dbReference type="NCBI Taxonomy" id="44056"/>
    <lineage>
        <taxon>Eukaryota</taxon>
        <taxon>Sar</taxon>
        <taxon>Stramenopiles</taxon>
        <taxon>Ochrophyta</taxon>
        <taxon>Pelagophyceae</taxon>
        <taxon>Pelagomonadales</taxon>
        <taxon>Pelagomonadaceae</taxon>
        <taxon>Aureococcus</taxon>
    </lineage>
</organism>
<protein>
    <submittedName>
        <fullName evidence="9">Uncharacterized protein</fullName>
    </submittedName>
</protein>
<dbReference type="GeneID" id="20224879"/>
<dbReference type="eggNOG" id="ENOG502RZXS">
    <property type="taxonomic scope" value="Eukaryota"/>
</dbReference>
<evidence type="ECO:0000256" key="2">
    <source>
        <dbReference type="ARBA" id="ARBA00007015"/>
    </source>
</evidence>
<evidence type="ECO:0000256" key="3">
    <source>
        <dbReference type="ARBA" id="ARBA00022448"/>
    </source>
</evidence>
<proteinExistence type="inferred from homology"/>
<keyword evidence="6 8" id="KW-0472">Membrane</keyword>
<evidence type="ECO:0000256" key="8">
    <source>
        <dbReference type="SAM" id="Phobius"/>
    </source>
</evidence>
<dbReference type="InterPro" id="IPR039309">
    <property type="entry name" value="BT1"/>
</dbReference>
<reference evidence="9 10" key="1">
    <citation type="journal article" date="2011" name="Proc. Natl. Acad. Sci. U.S.A.">
        <title>Niche of harmful alga Aureococcus anophagefferens revealed through ecogenomics.</title>
        <authorList>
            <person name="Gobler C.J."/>
            <person name="Berry D.L."/>
            <person name="Dyhrman S.T."/>
            <person name="Wilhelm S.W."/>
            <person name="Salamov A."/>
            <person name="Lobanov A.V."/>
            <person name="Zhang Y."/>
            <person name="Collier J.L."/>
            <person name="Wurch L.L."/>
            <person name="Kustka A.B."/>
            <person name="Dill B.D."/>
            <person name="Shah M."/>
            <person name="VerBerkmoes N.C."/>
            <person name="Kuo A."/>
            <person name="Terry A."/>
            <person name="Pangilinan J."/>
            <person name="Lindquist E.A."/>
            <person name="Lucas S."/>
            <person name="Paulsen I.T."/>
            <person name="Hattenrath-Lehmann T.K."/>
            <person name="Talmage S.C."/>
            <person name="Walker E.A."/>
            <person name="Koch F."/>
            <person name="Burson A.M."/>
            <person name="Marcoval M.A."/>
            <person name="Tang Y.Z."/>
            <person name="Lecleir G.R."/>
            <person name="Coyne K.J."/>
            <person name="Berg G.M."/>
            <person name="Bertrand E.M."/>
            <person name="Saito M.A."/>
            <person name="Gladyshev V.N."/>
            <person name="Grigoriev I.V."/>
        </authorList>
    </citation>
    <scope>NUCLEOTIDE SEQUENCE [LARGE SCALE GENOMIC DNA]</scope>
    <source>
        <strain evidence="10">CCMP 1984</strain>
    </source>
</reference>
<feature type="compositionally biased region" description="Low complexity" evidence="7">
    <location>
        <begin position="1629"/>
        <end position="1638"/>
    </location>
</feature>